<dbReference type="Pfam" id="PF06803">
    <property type="entry name" value="DUF1232"/>
    <property type="match status" value="1"/>
</dbReference>
<evidence type="ECO:0000313" key="7">
    <source>
        <dbReference type="Proteomes" id="UP000664882"/>
    </source>
</evidence>
<organism evidence="6 7">
    <name type="scientific">Oceanisphaera pacifica</name>
    <dbReference type="NCBI Taxonomy" id="2818389"/>
    <lineage>
        <taxon>Bacteria</taxon>
        <taxon>Pseudomonadati</taxon>
        <taxon>Pseudomonadota</taxon>
        <taxon>Gammaproteobacteria</taxon>
        <taxon>Aeromonadales</taxon>
        <taxon>Aeromonadaceae</taxon>
        <taxon>Oceanisphaera</taxon>
    </lineage>
</organism>
<dbReference type="InterPro" id="IPR016983">
    <property type="entry name" value="UCP031804"/>
</dbReference>
<name>A0ABS3NBZ2_9GAMM</name>
<evidence type="ECO:0000256" key="2">
    <source>
        <dbReference type="ARBA" id="ARBA00022692"/>
    </source>
</evidence>
<dbReference type="InterPro" id="IPR010652">
    <property type="entry name" value="DUF1232"/>
</dbReference>
<comment type="caution">
    <text evidence="6">The sequence shown here is derived from an EMBL/GenBank/DDBJ whole genome shotgun (WGS) entry which is preliminary data.</text>
</comment>
<gene>
    <name evidence="6" type="ORF">J3U76_00355</name>
</gene>
<dbReference type="PIRSF" id="PIRSF031804">
    <property type="entry name" value="UCP031804"/>
    <property type="match status" value="1"/>
</dbReference>
<dbReference type="EMBL" id="JAGDFX010000001">
    <property type="protein sequence ID" value="MBO1518096.1"/>
    <property type="molecule type" value="Genomic_DNA"/>
</dbReference>
<accession>A0ABS3NBZ2</accession>
<dbReference type="RefSeq" id="WP_208003652.1">
    <property type="nucleotide sequence ID" value="NZ_JAGDFX010000001.1"/>
</dbReference>
<keyword evidence="7" id="KW-1185">Reference proteome</keyword>
<evidence type="ECO:0000256" key="3">
    <source>
        <dbReference type="ARBA" id="ARBA00022989"/>
    </source>
</evidence>
<comment type="subcellular location">
    <subcellularLocation>
        <location evidence="1">Endomembrane system</location>
        <topology evidence="1">Multi-pass membrane protein</topology>
    </subcellularLocation>
</comment>
<evidence type="ECO:0000259" key="5">
    <source>
        <dbReference type="Pfam" id="PF06803"/>
    </source>
</evidence>
<sequence length="116" mass="13169">MQQNKDGLANIYSAQSFWDKVRHSLKTAGIEIIRKCLLLYYTAQKPETPLWAKTVVYSALAYFTLPIDAIPDLLPGIGYTDDLLVLTAAITSISLYVDEEIKELTEKKIKIWFNVT</sequence>
<keyword evidence="3" id="KW-1133">Transmembrane helix</keyword>
<dbReference type="Proteomes" id="UP000664882">
    <property type="component" value="Unassembled WGS sequence"/>
</dbReference>
<feature type="domain" description="DUF1232" evidence="5">
    <location>
        <begin position="52"/>
        <end position="87"/>
    </location>
</feature>
<evidence type="ECO:0000256" key="1">
    <source>
        <dbReference type="ARBA" id="ARBA00004127"/>
    </source>
</evidence>
<protein>
    <submittedName>
        <fullName evidence="6">DUF1232 domain-containing protein</fullName>
    </submittedName>
</protein>
<keyword evidence="2" id="KW-0812">Transmembrane</keyword>
<keyword evidence="4" id="KW-0472">Membrane</keyword>
<evidence type="ECO:0000256" key="4">
    <source>
        <dbReference type="ARBA" id="ARBA00023136"/>
    </source>
</evidence>
<reference evidence="6 7" key="1">
    <citation type="submission" date="2021-03" db="EMBL/GenBank/DDBJ databases">
        <title>Oceanisphaera sp. nov., isolated from the intestine.</title>
        <authorList>
            <person name="Zhao L.-H."/>
            <person name="Shi L.-F."/>
        </authorList>
    </citation>
    <scope>NUCLEOTIDE SEQUENCE [LARGE SCALE GENOMIC DNA]</scope>
    <source>
        <strain evidence="6 7">DM8</strain>
    </source>
</reference>
<evidence type="ECO:0000313" key="6">
    <source>
        <dbReference type="EMBL" id="MBO1518096.1"/>
    </source>
</evidence>
<proteinExistence type="predicted"/>